<organism evidence="1 2">
    <name type="scientific">Halogeometricum rufum</name>
    <dbReference type="NCBI Taxonomy" id="553469"/>
    <lineage>
        <taxon>Archaea</taxon>
        <taxon>Methanobacteriati</taxon>
        <taxon>Methanobacteriota</taxon>
        <taxon>Stenosarchaea group</taxon>
        <taxon>Halobacteria</taxon>
        <taxon>Halobacteriales</taxon>
        <taxon>Haloferacaceae</taxon>
        <taxon>Halogeometricum</taxon>
    </lineage>
</organism>
<dbReference type="AlphaFoldDB" id="A0A1I6J704"/>
<sequence length="221" mass="25024">MSSDGNERSGRGRRSKVRRLIDEYDLEGEGERLENRCTANREDRLSLRELADDFNRRLLRAVMVEVGMNPLDGEVANTYRLLTDDDVSSGMQTQARQTLEREGVDVDELQKNFVSHQAIHTYLTKYRGVKRDEQTDEDRVQKGLDTIQRLRSRTAAVSENIVENLASTGRIDVGDFEVLVDVRVFCRDCGTQYDVQDLLEEGRCECGGNLVSAAGETEASR</sequence>
<reference evidence="2" key="1">
    <citation type="submission" date="2016-10" db="EMBL/GenBank/DDBJ databases">
        <authorList>
            <person name="Varghese N."/>
            <person name="Submissions S."/>
        </authorList>
    </citation>
    <scope>NUCLEOTIDE SEQUENCE [LARGE SCALE GENOMIC DNA]</scope>
    <source>
        <strain evidence="2">CGMCC 1.7736</strain>
    </source>
</reference>
<accession>A0A1I6J704</accession>
<dbReference type="STRING" id="553469.SAMN04487947_4132"/>
<evidence type="ECO:0000313" key="1">
    <source>
        <dbReference type="EMBL" id="SFR74707.1"/>
    </source>
</evidence>
<gene>
    <name evidence="1" type="ORF">SAMN04487947_4132</name>
</gene>
<name>A0A1I6J704_9EURY</name>
<dbReference type="Pfam" id="PF21811">
    <property type="entry name" value="RdfA"/>
    <property type="match status" value="1"/>
</dbReference>
<dbReference type="RefSeq" id="WP_089811231.1">
    <property type="nucleotide sequence ID" value="NZ_FOYT01000006.1"/>
</dbReference>
<keyword evidence="2" id="KW-1185">Reference proteome</keyword>
<dbReference type="Proteomes" id="UP000198531">
    <property type="component" value="Unassembled WGS sequence"/>
</dbReference>
<dbReference type="OrthoDB" id="304916at2157"/>
<protein>
    <submittedName>
        <fullName evidence="1">Uncharacterized protein</fullName>
    </submittedName>
</protein>
<dbReference type="InterPro" id="IPR048925">
    <property type="entry name" value="RdfA"/>
</dbReference>
<evidence type="ECO:0000313" key="2">
    <source>
        <dbReference type="Proteomes" id="UP000198531"/>
    </source>
</evidence>
<proteinExistence type="predicted"/>
<dbReference type="EMBL" id="FOYT01000006">
    <property type="protein sequence ID" value="SFR74707.1"/>
    <property type="molecule type" value="Genomic_DNA"/>
</dbReference>